<dbReference type="InterPro" id="IPR050553">
    <property type="entry name" value="Thioredoxin_ResA/DsbE_sf"/>
</dbReference>
<dbReference type="GO" id="GO:0005886">
    <property type="term" value="C:plasma membrane"/>
    <property type="evidence" value="ECO:0007669"/>
    <property type="project" value="UniProtKB-SubCell"/>
</dbReference>
<dbReference type="GO" id="GO:0015036">
    <property type="term" value="F:disulfide oxidoreductase activity"/>
    <property type="evidence" value="ECO:0007669"/>
    <property type="project" value="UniProtKB-ARBA"/>
</dbReference>
<evidence type="ECO:0000256" key="3">
    <source>
        <dbReference type="SAM" id="Phobius"/>
    </source>
</evidence>
<sequence length="167" mass="18895">MNKIKKLLKNLLSLILTLLVISILIDFIRKPNVPSQANTTVLRDLQNQPFFLSQLSQEQPAVIYFWGSWCGYCKHTSPAVNSLVQDGVPVLTVALRSGSDDQVKHYLSENNYKFRTINDPNGSISYQWDISVTPTIIILDKGKMEFATTGLASYWGLKVRLFLAKLF</sequence>
<evidence type="ECO:0000259" key="4">
    <source>
        <dbReference type="PROSITE" id="PS51352"/>
    </source>
</evidence>
<dbReference type="AlphaFoldDB" id="C9PNR1"/>
<proteinExistence type="predicted"/>
<dbReference type="InterPro" id="IPR013766">
    <property type="entry name" value="Thioredoxin_domain"/>
</dbReference>
<keyword evidence="6" id="KW-1185">Reference proteome</keyword>
<feature type="domain" description="Thioredoxin" evidence="4">
    <location>
        <begin position="18"/>
        <end position="149"/>
    </location>
</feature>
<dbReference type="InterPro" id="IPR000866">
    <property type="entry name" value="AhpC/TSA"/>
</dbReference>
<keyword evidence="2" id="KW-0676">Redox-active center</keyword>
<dbReference type="InterPro" id="IPR017937">
    <property type="entry name" value="Thioredoxin_CS"/>
</dbReference>
<dbReference type="EMBL" id="ACZR01000006">
    <property type="protein sequence ID" value="EEX50702.1"/>
    <property type="molecule type" value="Genomic_DNA"/>
</dbReference>
<accession>C9PNR1</accession>
<dbReference type="OrthoDB" id="9796554at2"/>
<gene>
    <name evidence="5" type="primary">scsD</name>
    <name evidence="5" type="ORF">HMPREF0621_0643</name>
</gene>
<keyword evidence="3" id="KW-0472">Membrane</keyword>
<keyword evidence="3" id="KW-0812">Transmembrane</keyword>
<evidence type="ECO:0000313" key="6">
    <source>
        <dbReference type="Proteomes" id="UP000005519"/>
    </source>
</evidence>
<dbReference type="EC" id="1.11.1.15" evidence="5"/>
<organism evidence="5 6">
    <name type="scientific">Pasteurella dagmatis ATCC 43325</name>
    <dbReference type="NCBI Taxonomy" id="667128"/>
    <lineage>
        <taxon>Bacteria</taxon>
        <taxon>Pseudomonadati</taxon>
        <taxon>Pseudomonadota</taxon>
        <taxon>Gammaproteobacteria</taxon>
        <taxon>Pasteurellales</taxon>
        <taxon>Pasteurellaceae</taxon>
        <taxon>Pasteurella</taxon>
    </lineage>
</organism>
<keyword evidence="5" id="KW-0575">Peroxidase</keyword>
<dbReference type="CDD" id="cd03011">
    <property type="entry name" value="TlpA_like_ScsD_MtbDsbE"/>
    <property type="match status" value="1"/>
</dbReference>
<keyword evidence="5" id="KW-0560">Oxidoreductase</keyword>
<dbReference type="SUPFAM" id="SSF52833">
    <property type="entry name" value="Thioredoxin-like"/>
    <property type="match status" value="1"/>
</dbReference>
<dbReference type="PROSITE" id="PS00194">
    <property type="entry name" value="THIOREDOXIN_1"/>
    <property type="match status" value="1"/>
</dbReference>
<dbReference type="PANTHER" id="PTHR42852:SF17">
    <property type="entry name" value="THIOREDOXIN-LIKE PROTEIN HI_1115"/>
    <property type="match status" value="1"/>
</dbReference>
<dbReference type="STRING" id="667128.HMPREF0621_0643"/>
<feature type="transmembrane region" description="Helical" evidence="3">
    <location>
        <begin position="7"/>
        <end position="28"/>
    </location>
</feature>
<dbReference type="Proteomes" id="UP000005519">
    <property type="component" value="Unassembled WGS sequence"/>
</dbReference>
<evidence type="ECO:0000256" key="1">
    <source>
        <dbReference type="ARBA" id="ARBA00004162"/>
    </source>
</evidence>
<name>C9PNR1_9PAST</name>
<dbReference type="PANTHER" id="PTHR42852">
    <property type="entry name" value="THIOL:DISULFIDE INTERCHANGE PROTEIN DSBE"/>
    <property type="match status" value="1"/>
</dbReference>
<dbReference type="HOGENOM" id="CLU_042529_10_1_6"/>
<dbReference type="GO" id="GO:0004601">
    <property type="term" value="F:peroxidase activity"/>
    <property type="evidence" value="ECO:0007669"/>
    <property type="project" value="UniProtKB-KW"/>
</dbReference>
<keyword evidence="3" id="KW-1133">Transmembrane helix</keyword>
<dbReference type="Gene3D" id="3.40.30.10">
    <property type="entry name" value="Glutaredoxin"/>
    <property type="match status" value="1"/>
</dbReference>
<dbReference type="Pfam" id="PF00578">
    <property type="entry name" value="AhpC-TSA"/>
    <property type="match status" value="1"/>
</dbReference>
<dbReference type="InterPro" id="IPR036249">
    <property type="entry name" value="Thioredoxin-like_sf"/>
</dbReference>
<comment type="caution">
    <text evidence="5">The sequence shown here is derived from an EMBL/GenBank/DDBJ whole genome shotgun (WGS) entry which is preliminary data.</text>
</comment>
<dbReference type="RefSeq" id="WP_005763477.1">
    <property type="nucleotide sequence ID" value="NZ_GG704811.1"/>
</dbReference>
<protein>
    <submittedName>
        <fullName evidence="5">Antioxidant, AhpC/TSA family</fullName>
        <ecNumber evidence="5">1.11.1.15</ecNumber>
    </submittedName>
</protein>
<evidence type="ECO:0000313" key="5">
    <source>
        <dbReference type="EMBL" id="EEX50702.1"/>
    </source>
</evidence>
<dbReference type="PROSITE" id="PS51352">
    <property type="entry name" value="THIOREDOXIN_2"/>
    <property type="match status" value="1"/>
</dbReference>
<comment type="subcellular location">
    <subcellularLocation>
        <location evidence="1">Cell membrane</location>
        <topology evidence="1">Single-pass membrane protein</topology>
    </subcellularLocation>
</comment>
<evidence type="ECO:0000256" key="2">
    <source>
        <dbReference type="ARBA" id="ARBA00023284"/>
    </source>
</evidence>
<reference evidence="5 6" key="1">
    <citation type="submission" date="2009-10" db="EMBL/GenBank/DDBJ databases">
        <authorList>
            <person name="Muzny D."/>
            <person name="Qin X."/>
            <person name="Deng J."/>
            <person name="Jiang H."/>
            <person name="Liu Y."/>
            <person name="Qu J."/>
            <person name="Song X.-Z."/>
            <person name="Zhang L."/>
            <person name="Thornton R."/>
            <person name="Coyle M."/>
            <person name="Francisco L."/>
            <person name="Jackson L."/>
            <person name="Javaid M."/>
            <person name="Korchina V."/>
            <person name="Kovar C."/>
            <person name="Mata R."/>
            <person name="Mathew T."/>
            <person name="Ngo R."/>
            <person name="Nguyen L."/>
            <person name="Nguyen N."/>
            <person name="Okwuonu G."/>
            <person name="Ongeri F."/>
            <person name="Pham C."/>
            <person name="Simmons D."/>
            <person name="Wilczek-Boney K."/>
            <person name="Hale W."/>
            <person name="Jakkamsetti A."/>
            <person name="Pham P."/>
            <person name="Ruth R."/>
            <person name="San Lucas F."/>
            <person name="Warren J."/>
            <person name="Zhang J."/>
            <person name="Zhao Z."/>
            <person name="Zhou C."/>
            <person name="Zhu D."/>
            <person name="Lee S."/>
            <person name="Bess C."/>
            <person name="Blankenburg K."/>
            <person name="Forbes L."/>
            <person name="Fu Q."/>
            <person name="Gubbala S."/>
            <person name="Hirani K."/>
            <person name="Jayaseelan J.C."/>
            <person name="Lara F."/>
            <person name="Munidasa M."/>
            <person name="Palculict T."/>
            <person name="Patil S."/>
            <person name="Pu L.-L."/>
            <person name="Saada N."/>
            <person name="Tang L."/>
            <person name="Weissenberger G."/>
            <person name="Zhu Y."/>
            <person name="Hemphill L."/>
            <person name="Shang Y."/>
            <person name="Youmans B."/>
            <person name="Ayvaz T."/>
            <person name="Ross M."/>
            <person name="Santibanez J."/>
            <person name="Aqrawi P."/>
            <person name="Gross S."/>
            <person name="Joshi V."/>
            <person name="Fowler G."/>
            <person name="Nazareth L."/>
            <person name="Reid J."/>
            <person name="Worley K."/>
            <person name="Petrosino J."/>
            <person name="Highlander S."/>
            <person name="Gibbs R."/>
        </authorList>
    </citation>
    <scope>NUCLEOTIDE SEQUENCE [LARGE SCALE GENOMIC DNA]</scope>
    <source>
        <strain evidence="5 6">ATCC 43325</strain>
    </source>
</reference>